<protein>
    <submittedName>
        <fullName evidence="6">Xylan 1,4-beta-xylosidase</fullName>
        <ecNumber evidence="6">3.2.1.37</ecNumber>
    </submittedName>
</protein>
<evidence type="ECO:0000313" key="7">
    <source>
        <dbReference type="Proteomes" id="UP000548476"/>
    </source>
</evidence>
<proteinExistence type="inferred from homology"/>
<evidence type="ECO:0000256" key="3">
    <source>
        <dbReference type="ARBA" id="ARBA00023295"/>
    </source>
</evidence>
<dbReference type="EC" id="3.2.1.37" evidence="6"/>
<dbReference type="Proteomes" id="UP000548476">
    <property type="component" value="Unassembled WGS sequence"/>
</dbReference>
<keyword evidence="2 6" id="KW-0378">Hydrolase</keyword>
<dbReference type="InterPro" id="IPR013783">
    <property type="entry name" value="Ig-like_fold"/>
</dbReference>
<evidence type="ECO:0000256" key="1">
    <source>
        <dbReference type="ARBA" id="ARBA00008875"/>
    </source>
</evidence>
<evidence type="ECO:0000256" key="2">
    <source>
        <dbReference type="ARBA" id="ARBA00022801"/>
    </source>
</evidence>
<gene>
    <name evidence="6" type="ORF">HNR73_002935</name>
</gene>
<evidence type="ECO:0000313" key="6">
    <source>
        <dbReference type="EMBL" id="MBB6035078.1"/>
    </source>
</evidence>
<dbReference type="PANTHER" id="PTHR12631">
    <property type="entry name" value="ALPHA-L-IDURONIDASE"/>
    <property type="match status" value="1"/>
</dbReference>
<dbReference type="SUPFAM" id="SSF51445">
    <property type="entry name" value="(Trans)glycosidases"/>
    <property type="match status" value="1"/>
</dbReference>
<dbReference type="PRINTS" id="PR00745">
    <property type="entry name" value="GLHYDRLASE39"/>
</dbReference>
<dbReference type="Pfam" id="PF01229">
    <property type="entry name" value="Glyco_hydro_39"/>
    <property type="match status" value="2"/>
</dbReference>
<dbReference type="InterPro" id="IPR000514">
    <property type="entry name" value="Glyco_hydro_39"/>
</dbReference>
<keyword evidence="7" id="KW-1185">Reference proteome</keyword>
<feature type="domain" description="Glycosyl hydrolases family 39 N-terminal catalytic" evidence="5">
    <location>
        <begin position="384"/>
        <end position="576"/>
    </location>
</feature>
<dbReference type="InterPro" id="IPR049166">
    <property type="entry name" value="GH39_cat"/>
</dbReference>
<dbReference type="Gene3D" id="2.60.40.1500">
    <property type="entry name" value="Glycosyl hydrolase domain, family 39"/>
    <property type="match status" value="1"/>
</dbReference>
<dbReference type="EMBL" id="JACHGT010000006">
    <property type="protein sequence ID" value="MBB6035078.1"/>
    <property type="molecule type" value="Genomic_DNA"/>
</dbReference>
<evidence type="ECO:0000259" key="5">
    <source>
        <dbReference type="Pfam" id="PF01229"/>
    </source>
</evidence>
<reference evidence="6 7" key="1">
    <citation type="submission" date="2020-08" db="EMBL/GenBank/DDBJ databases">
        <title>Genomic Encyclopedia of Type Strains, Phase IV (KMG-IV): sequencing the most valuable type-strain genomes for metagenomic binning, comparative biology and taxonomic classification.</title>
        <authorList>
            <person name="Goeker M."/>
        </authorList>
    </citation>
    <scope>NUCLEOTIDE SEQUENCE [LARGE SCALE GENOMIC DNA]</scope>
    <source>
        <strain evidence="6 7">YIM 65646</strain>
    </source>
</reference>
<dbReference type="GO" id="GO:0009044">
    <property type="term" value="F:xylan 1,4-beta-xylosidase activity"/>
    <property type="evidence" value="ECO:0007669"/>
    <property type="project" value="UniProtKB-EC"/>
</dbReference>
<dbReference type="Gene3D" id="3.20.20.80">
    <property type="entry name" value="Glycosidases"/>
    <property type="match status" value="1"/>
</dbReference>
<feature type="domain" description="Glycosyl hydrolases family 39 N-terminal catalytic" evidence="5">
    <location>
        <begin position="135"/>
        <end position="371"/>
    </location>
</feature>
<sequence length="615" mass="66604">MSEHTDTASQARVRSEWDAAVRREGRFTDLPVPAPPTGIRVSAGRGQVTLDWDTAAGAIGYLVHRADSVDGPFVPLDHLGGDVLAVPHGPYADTSGEPGRTYWYAIASLADVEVVGEIGPAVAGKSLPGGEGEVRVTVDVSAPTTALQRPWAPMIGAEHLSHLLSTETTGGRPIGAELREALATVHSELGVGTVRSHAILCDDNGVYRESGGEPVHDFTRVGEIYDALLALGLKPIVELSFMPRDLAADPSKKVFFYEAIVSPPKDWDRWADLIGDLTAYLVDRYGRDEVRTWAFEVWNEANLDVFWSGTREEYLRLYEVTAHAVKAVDEGLKVGGPGSAAAAWTADLLEHCAKTGAPVDFLSPHTYGSAPLDFRALAEHYGRPDLELLWTEWGVTPTHFNPVNDDPFSAAFLLRGMRSAAGRIEALAYWVASDHFEELGRPPRLFHGGFGLLSVGNLRKPRYWAMSALARLGRHELPAVVDGDGAGSLIETWCTRHDDGRVTVLIWNGTLDQSKVGGVGVLDRRINLEITDLPADAYWVEHSRIDAGHSNIAAVWDVMGGGDWPDETQWAQLHKANLLDRAEPDTDVPAVGGTIARAFTLPMPGVSLIELTPVG</sequence>
<dbReference type="PANTHER" id="PTHR12631:SF10">
    <property type="entry name" value="BETA-XYLOSIDASE-LIKE PROTEIN-RELATED"/>
    <property type="match status" value="1"/>
</dbReference>
<dbReference type="AlphaFoldDB" id="A0A841FMP9"/>
<organism evidence="6 7">
    <name type="scientific">Phytomonospora endophytica</name>
    <dbReference type="NCBI Taxonomy" id="714109"/>
    <lineage>
        <taxon>Bacteria</taxon>
        <taxon>Bacillati</taxon>
        <taxon>Actinomycetota</taxon>
        <taxon>Actinomycetes</taxon>
        <taxon>Micromonosporales</taxon>
        <taxon>Micromonosporaceae</taxon>
        <taxon>Phytomonospora</taxon>
    </lineage>
</organism>
<comment type="similarity">
    <text evidence="1">Belongs to the glycosyl hydrolase 39 family.</text>
</comment>
<dbReference type="GO" id="GO:0005975">
    <property type="term" value="P:carbohydrate metabolic process"/>
    <property type="evidence" value="ECO:0007669"/>
    <property type="project" value="InterPro"/>
</dbReference>
<name>A0A841FMP9_9ACTN</name>
<comment type="caution">
    <text evidence="6">The sequence shown here is derived from an EMBL/GenBank/DDBJ whole genome shotgun (WGS) entry which is preliminary data.</text>
</comment>
<dbReference type="SUPFAM" id="SSF51011">
    <property type="entry name" value="Glycosyl hydrolase domain"/>
    <property type="match status" value="1"/>
</dbReference>
<accession>A0A841FMP9</accession>
<dbReference type="Gene3D" id="2.60.40.10">
    <property type="entry name" value="Immunoglobulins"/>
    <property type="match status" value="1"/>
</dbReference>
<evidence type="ECO:0000256" key="4">
    <source>
        <dbReference type="PIRSR" id="PIRSR600514-1"/>
    </source>
</evidence>
<keyword evidence="3 6" id="KW-0326">Glycosidase</keyword>
<dbReference type="RefSeq" id="WP_184787955.1">
    <property type="nucleotide sequence ID" value="NZ_BONT01000007.1"/>
</dbReference>
<dbReference type="InterPro" id="IPR017853">
    <property type="entry name" value="GH"/>
</dbReference>
<feature type="active site" description="Proton donor" evidence="4">
    <location>
        <position position="300"/>
    </location>
</feature>
<dbReference type="InterPro" id="IPR051923">
    <property type="entry name" value="Glycosyl_Hydrolase_39"/>
</dbReference>